<dbReference type="InterPro" id="IPR049945">
    <property type="entry name" value="AAA_22"/>
</dbReference>
<dbReference type="SUPFAM" id="SSF52540">
    <property type="entry name" value="P-loop containing nucleoside triphosphate hydrolases"/>
    <property type="match status" value="1"/>
</dbReference>
<proteinExistence type="predicted"/>
<dbReference type="GO" id="GO:0016887">
    <property type="term" value="F:ATP hydrolysis activity"/>
    <property type="evidence" value="ECO:0007669"/>
    <property type="project" value="InterPro"/>
</dbReference>
<protein>
    <submittedName>
        <fullName evidence="2">AAA domain-containing protein</fullName>
    </submittedName>
</protein>
<dbReference type="Proteomes" id="UP000182121">
    <property type="component" value="Unassembled WGS sequence"/>
</dbReference>
<accession>A0A1I0JL65</accession>
<dbReference type="Gene3D" id="3.40.50.300">
    <property type="entry name" value="P-loop containing nucleotide triphosphate hydrolases"/>
    <property type="match status" value="1"/>
</dbReference>
<reference evidence="2 3" key="1">
    <citation type="submission" date="2016-10" db="EMBL/GenBank/DDBJ databases">
        <authorList>
            <person name="Varghese N."/>
            <person name="Submissions S."/>
        </authorList>
    </citation>
    <scope>NUCLEOTIDE SEQUENCE [LARGE SCALE GENOMIC DNA]</scope>
    <source>
        <strain evidence="2 3">NLAE-zl-C196</strain>
    </source>
</reference>
<sequence>MMPYTVKAEYRNQIIPEYQGNPLIEALPDIWSTEQVIGVLSDKAAYNNGERKLDIQYRLHCIHRLFRYFQPLEQHIDIEQRISRSIRQGYLGRNPLTPEYARGMSDSFAVMKDKGSYSMIRGMKTAASGFTIIGVSGVGKSTAVERILALYPQRIIHARYKEEPLALTQLVWLKLDCPYDGSLKQLCYQFFYVLDMAAGTDYFQQYTKGRYALDMLLIIMTQLVRQFQVGILVIDEIQHLSEAKGGGSDKMLNFFVTLVNTIGVPVVMIGTTKAMSILQGEFRQARRGSGQGDLIWDRMGNDAAWNVFVKSMWRYQWTGKNVAYTDELAHVLYDESQGITDIAIKLYAIVQIDAITNGKEDFSAQDIRKAAEKKLGLVKPMLDALRSGDKKRILKYEDIAPVNIEDYLSAYKAVKTEVQEKTTEQKLTVLEQTSIKLMEVEVAEDTAVLAEDVPGDIRNNDSYDGFKQSGAVDEMEW</sequence>
<feature type="domain" description="ORC1/DEAH AAA+ ATPase" evidence="1">
    <location>
        <begin position="130"/>
        <end position="277"/>
    </location>
</feature>
<comment type="caution">
    <text evidence="2">The sequence shown here is derived from an EMBL/GenBank/DDBJ whole genome shotgun (WGS) entry which is preliminary data.</text>
</comment>
<evidence type="ECO:0000313" key="2">
    <source>
        <dbReference type="EMBL" id="SEU11233.1"/>
    </source>
</evidence>
<dbReference type="Pfam" id="PF13401">
    <property type="entry name" value="AAA_22"/>
    <property type="match status" value="1"/>
</dbReference>
<dbReference type="EMBL" id="FOIO01000061">
    <property type="protein sequence ID" value="SEU11233.1"/>
    <property type="molecule type" value="Genomic_DNA"/>
</dbReference>
<organism evidence="2 3">
    <name type="scientific">Enterocloster clostridioformis</name>
    <dbReference type="NCBI Taxonomy" id="1531"/>
    <lineage>
        <taxon>Bacteria</taxon>
        <taxon>Bacillati</taxon>
        <taxon>Bacillota</taxon>
        <taxon>Clostridia</taxon>
        <taxon>Lachnospirales</taxon>
        <taxon>Lachnospiraceae</taxon>
        <taxon>Enterocloster</taxon>
    </lineage>
</organism>
<dbReference type="InterPro" id="IPR027417">
    <property type="entry name" value="P-loop_NTPase"/>
</dbReference>
<dbReference type="AlphaFoldDB" id="A0A1I0JL65"/>
<evidence type="ECO:0000313" key="3">
    <source>
        <dbReference type="Proteomes" id="UP000182121"/>
    </source>
</evidence>
<name>A0A1I0JL65_9FIRM</name>
<evidence type="ECO:0000259" key="1">
    <source>
        <dbReference type="Pfam" id="PF13401"/>
    </source>
</evidence>
<gene>
    <name evidence="2" type="ORF">SAMN05216521_106111</name>
</gene>
<dbReference type="RefSeq" id="WP_074664085.1">
    <property type="nucleotide sequence ID" value="NZ_FOJH01000059.1"/>
</dbReference>